<dbReference type="AlphaFoldDB" id="A0A1F5KFX3"/>
<evidence type="ECO:0000256" key="6">
    <source>
        <dbReference type="ARBA" id="ARBA00023196"/>
    </source>
</evidence>
<feature type="domain" description="ATP synthase epsilon subunit C-terminal" evidence="10">
    <location>
        <begin position="87"/>
        <end position="130"/>
    </location>
</feature>
<comment type="subcellular location">
    <subcellularLocation>
        <location evidence="1 8">Cell membrane</location>
        <topology evidence="1 8">Peripheral membrane protein</topology>
    </subcellularLocation>
</comment>
<dbReference type="Gene3D" id="1.20.5.440">
    <property type="entry name" value="ATP synthase delta/epsilon subunit, C-terminal domain"/>
    <property type="match status" value="1"/>
</dbReference>
<keyword evidence="8" id="KW-1003">Cell membrane</keyword>
<sequence>MADQVHLKIITPEKQVFEGEGDMVTVPAPQGPVGILPHHAHLMSKVIPGELIITKGSKRDYLAVGEGMVEVANGQVTITTDLAKSHEEIDEKIAEEARIRAQEALTQTLSDEEYATTFASLQKALAQLHVKRRRRNI</sequence>
<evidence type="ECO:0000256" key="7">
    <source>
        <dbReference type="ARBA" id="ARBA00023310"/>
    </source>
</evidence>
<evidence type="ECO:0000259" key="11">
    <source>
        <dbReference type="Pfam" id="PF02823"/>
    </source>
</evidence>
<reference evidence="12 13" key="1">
    <citation type="journal article" date="2016" name="Nat. Commun.">
        <title>Thousands of microbial genomes shed light on interconnected biogeochemical processes in an aquifer system.</title>
        <authorList>
            <person name="Anantharaman K."/>
            <person name="Brown C.T."/>
            <person name="Hug L.A."/>
            <person name="Sharon I."/>
            <person name="Castelle C.J."/>
            <person name="Probst A.J."/>
            <person name="Thomas B.C."/>
            <person name="Singh A."/>
            <person name="Wilkins M.J."/>
            <person name="Karaoz U."/>
            <person name="Brodie E.L."/>
            <person name="Williams K.H."/>
            <person name="Hubbard S.S."/>
            <person name="Banfield J.F."/>
        </authorList>
    </citation>
    <scope>NUCLEOTIDE SEQUENCE [LARGE SCALE GENOMIC DNA]</scope>
</reference>
<dbReference type="InterPro" id="IPR036794">
    <property type="entry name" value="ATP_F1_dsu/esu_C_sf"/>
</dbReference>
<dbReference type="InterPro" id="IPR001469">
    <property type="entry name" value="ATP_synth_F1_dsu/esu"/>
</dbReference>
<evidence type="ECO:0000313" key="13">
    <source>
        <dbReference type="Proteomes" id="UP000177328"/>
    </source>
</evidence>
<evidence type="ECO:0000259" key="10">
    <source>
        <dbReference type="Pfam" id="PF00401"/>
    </source>
</evidence>
<dbReference type="CDD" id="cd12152">
    <property type="entry name" value="F1-ATPase_delta"/>
    <property type="match status" value="1"/>
</dbReference>
<evidence type="ECO:0000256" key="1">
    <source>
        <dbReference type="ARBA" id="ARBA00004202"/>
    </source>
</evidence>
<dbReference type="Gene3D" id="2.60.15.10">
    <property type="entry name" value="F0F1 ATP synthase delta/epsilon subunit, N-terminal"/>
    <property type="match status" value="1"/>
</dbReference>
<comment type="subunit">
    <text evidence="8 9">F-type ATPases have 2 components, CF(1) - the catalytic core - and CF(0) - the membrane proton channel. CF(1) has five subunits: alpha(3), beta(3), gamma(1), delta(1), epsilon(1). CF(0) has three main subunits: a, b and c.</text>
</comment>
<dbReference type="InterPro" id="IPR036771">
    <property type="entry name" value="ATPsynth_dsu/esu_N"/>
</dbReference>
<dbReference type="SUPFAM" id="SSF51344">
    <property type="entry name" value="Epsilon subunit of F1F0-ATP synthase N-terminal domain"/>
    <property type="match status" value="1"/>
</dbReference>
<accession>A0A1F5KFX3</accession>
<dbReference type="GO" id="GO:0045259">
    <property type="term" value="C:proton-transporting ATP synthase complex"/>
    <property type="evidence" value="ECO:0007669"/>
    <property type="project" value="UniProtKB-KW"/>
</dbReference>
<dbReference type="GO" id="GO:0005886">
    <property type="term" value="C:plasma membrane"/>
    <property type="evidence" value="ECO:0007669"/>
    <property type="project" value="UniProtKB-SubCell"/>
</dbReference>
<evidence type="ECO:0000256" key="5">
    <source>
        <dbReference type="ARBA" id="ARBA00023136"/>
    </source>
</evidence>
<keyword evidence="7 8" id="KW-0066">ATP synthesis</keyword>
<keyword evidence="3 8" id="KW-0813">Transport</keyword>
<dbReference type="Proteomes" id="UP000177328">
    <property type="component" value="Unassembled WGS sequence"/>
</dbReference>
<dbReference type="PANTHER" id="PTHR13822">
    <property type="entry name" value="ATP SYNTHASE DELTA/EPSILON CHAIN"/>
    <property type="match status" value="1"/>
</dbReference>
<organism evidence="12 13">
    <name type="scientific">Candidatus Daviesbacteria bacterium RIFCSPHIGHO2_02_FULL_43_12</name>
    <dbReference type="NCBI Taxonomy" id="1797776"/>
    <lineage>
        <taxon>Bacteria</taxon>
        <taxon>Candidatus Daviesiibacteriota</taxon>
    </lineage>
</organism>
<keyword evidence="5 8" id="KW-0472">Membrane</keyword>
<protein>
    <recommendedName>
        <fullName evidence="8">ATP synthase epsilon chain</fullName>
    </recommendedName>
    <alternativeName>
        <fullName evidence="8">ATP synthase F1 sector epsilon subunit</fullName>
    </alternativeName>
    <alternativeName>
        <fullName evidence="8">F-ATPase epsilon subunit</fullName>
    </alternativeName>
</protein>
<dbReference type="NCBIfam" id="TIGR01216">
    <property type="entry name" value="ATP_synt_epsi"/>
    <property type="match status" value="1"/>
</dbReference>
<evidence type="ECO:0000256" key="8">
    <source>
        <dbReference type="HAMAP-Rule" id="MF_00530"/>
    </source>
</evidence>
<evidence type="ECO:0000256" key="9">
    <source>
        <dbReference type="RuleBase" id="RU003656"/>
    </source>
</evidence>
<evidence type="ECO:0000256" key="3">
    <source>
        <dbReference type="ARBA" id="ARBA00022448"/>
    </source>
</evidence>
<keyword evidence="6 8" id="KW-0139">CF(1)</keyword>
<gene>
    <name evidence="8" type="primary">atpC</name>
    <name evidence="12" type="ORF">A3D25_03405</name>
</gene>
<comment type="caution">
    <text evidence="12">The sequence shown here is derived from an EMBL/GenBank/DDBJ whole genome shotgun (WGS) entry which is preliminary data.</text>
</comment>
<comment type="similarity">
    <text evidence="2 8 9">Belongs to the ATPase epsilon chain family.</text>
</comment>
<dbReference type="PANTHER" id="PTHR13822:SF10">
    <property type="entry name" value="ATP SYNTHASE EPSILON CHAIN, CHLOROPLASTIC"/>
    <property type="match status" value="1"/>
</dbReference>
<keyword evidence="8" id="KW-0375">Hydrogen ion transport</keyword>
<dbReference type="Pfam" id="PF00401">
    <property type="entry name" value="ATP-synt_DE"/>
    <property type="match status" value="1"/>
</dbReference>
<dbReference type="Pfam" id="PF02823">
    <property type="entry name" value="ATP-synt_DE_N"/>
    <property type="match status" value="1"/>
</dbReference>
<proteinExistence type="inferred from homology"/>
<evidence type="ECO:0000256" key="2">
    <source>
        <dbReference type="ARBA" id="ARBA00005712"/>
    </source>
</evidence>
<feature type="domain" description="ATP synthase F1 complex delta/epsilon subunit N-terminal" evidence="11">
    <location>
        <begin position="5"/>
        <end position="81"/>
    </location>
</feature>
<evidence type="ECO:0000256" key="4">
    <source>
        <dbReference type="ARBA" id="ARBA00023065"/>
    </source>
</evidence>
<dbReference type="InterPro" id="IPR020546">
    <property type="entry name" value="ATP_synth_F1_dsu/esu_N"/>
</dbReference>
<dbReference type="GO" id="GO:0005524">
    <property type="term" value="F:ATP binding"/>
    <property type="evidence" value="ECO:0007669"/>
    <property type="project" value="UniProtKB-UniRule"/>
</dbReference>
<dbReference type="GO" id="GO:0046933">
    <property type="term" value="F:proton-transporting ATP synthase activity, rotational mechanism"/>
    <property type="evidence" value="ECO:0007669"/>
    <property type="project" value="UniProtKB-UniRule"/>
</dbReference>
<evidence type="ECO:0000313" key="12">
    <source>
        <dbReference type="EMBL" id="OGE39749.1"/>
    </source>
</evidence>
<dbReference type="SUPFAM" id="SSF46604">
    <property type="entry name" value="Epsilon subunit of F1F0-ATP synthase C-terminal domain"/>
    <property type="match status" value="1"/>
</dbReference>
<keyword evidence="4 8" id="KW-0406">Ion transport</keyword>
<dbReference type="EMBL" id="MFDD01000015">
    <property type="protein sequence ID" value="OGE39749.1"/>
    <property type="molecule type" value="Genomic_DNA"/>
</dbReference>
<name>A0A1F5KFX3_9BACT</name>
<dbReference type="InterPro" id="IPR020547">
    <property type="entry name" value="ATP_synth_F1_esu_C"/>
</dbReference>
<comment type="function">
    <text evidence="8">Produces ATP from ADP in the presence of a proton gradient across the membrane.</text>
</comment>
<dbReference type="HAMAP" id="MF_00530">
    <property type="entry name" value="ATP_synth_epsil_bac"/>
    <property type="match status" value="1"/>
</dbReference>